<evidence type="ECO:0000313" key="2">
    <source>
        <dbReference type="Proteomes" id="UP000245207"/>
    </source>
</evidence>
<dbReference type="AlphaFoldDB" id="A0A2U1QDL8"/>
<accession>A0A2U1QDL8</accession>
<gene>
    <name evidence="1" type="ORF">CTI12_AA039150</name>
</gene>
<keyword evidence="2" id="KW-1185">Reference proteome</keyword>
<protein>
    <recommendedName>
        <fullName evidence="3">Reverse transcriptase domain-containing protein</fullName>
    </recommendedName>
</protein>
<reference evidence="1 2" key="1">
    <citation type="journal article" date="2018" name="Mol. Plant">
        <title>The genome of Artemisia annua provides insight into the evolution of Asteraceae family and artemisinin biosynthesis.</title>
        <authorList>
            <person name="Shen Q."/>
            <person name="Zhang L."/>
            <person name="Liao Z."/>
            <person name="Wang S."/>
            <person name="Yan T."/>
            <person name="Shi P."/>
            <person name="Liu M."/>
            <person name="Fu X."/>
            <person name="Pan Q."/>
            <person name="Wang Y."/>
            <person name="Lv Z."/>
            <person name="Lu X."/>
            <person name="Zhang F."/>
            <person name="Jiang W."/>
            <person name="Ma Y."/>
            <person name="Chen M."/>
            <person name="Hao X."/>
            <person name="Li L."/>
            <person name="Tang Y."/>
            <person name="Lv G."/>
            <person name="Zhou Y."/>
            <person name="Sun X."/>
            <person name="Brodelius P.E."/>
            <person name="Rose J.K.C."/>
            <person name="Tang K."/>
        </authorList>
    </citation>
    <scope>NUCLEOTIDE SEQUENCE [LARGE SCALE GENOMIC DNA]</scope>
    <source>
        <strain evidence="2">cv. Huhao1</strain>
        <tissue evidence="1">Leaf</tissue>
    </source>
</reference>
<comment type="caution">
    <text evidence="1">The sequence shown here is derived from an EMBL/GenBank/DDBJ whole genome shotgun (WGS) entry which is preliminary data.</text>
</comment>
<proteinExistence type="predicted"/>
<evidence type="ECO:0008006" key="3">
    <source>
        <dbReference type="Google" id="ProtNLM"/>
    </source>
</evidence>
<name>A0A2U1QDL8_ARTAN</name>
<dbReference type="InterPro" id="IPR043502">
    <property type="entry name" value="DNA/RNA_pol_sf"/>
</dbReference>
<dbReference type="SUPFAM" id="SSF56672">
    <property type="entry name" value="DNA/RNA polymerases"/>
    <property type="match status" value="1"/>
</dbReference>
<sequence length="131" mass="14819">MIPNPAICTFGVEEGQFLRHMIVLRGIKTNPKKLQAILDMKSTKTLTQGQKLNGNSLSFFKLIKEHVKKKQFKFLAIEEAKNAFQDLKVFLTELPTLTALIPFETLTMYLEASNEAIGSVLEAKQMHSTHQ</sequence>
<dbReference type="Proteomes" id="UP000245207">
    <property type="component" value="Unassembled WGS sequence"/>
</dbReference>
<evidence type="ECO:0000313" key="1">
    <source>
        <dbReference type="EMBL" id="PWA96072.1"/>
    </source>
</evidence>
<dbReference type="OrthoDB" id="1712951at2759"/>
<dbReference type="STRING" id="35608.A0A2U1QDL8"/>
<dbReference type="EMBL" id="PKPP01000201">
    <property type="protein sequence ID" value="PWA96072.1"/>
    <property type="molecule type" value="Genomic_DNA"/>
</dbReference>
<organism evidence="1 2">
    <name type="scientific">Artemisia annua</name>
    <name type="common">Sweet wormwood</name>
    <dbReference type="NCBI Taxonomy" id="35608"/>
    <lineage>
        <taxon>Eukaryota</taxon>
        <taxon>Viridiplantae</taxon>
        <taxon>Streptophyta</taxon>
        <taxon>Embryophyta</taxon>
        <taxon>Tracheophyta</taxon>
        <taxon>Spermatophyta</taxon>
        <taxon>Magnoliopsida</taxon>
        <taxon>eudicotyledons</taxon>
        <taxon>Gunneridae</taxon>
        <taxon>Pentapetalae</taxon>
        <taxon>asterids</taxon>
        <taxon>campanulids</taxon>
        <taxon>Asterales</taxon>
        <taxon>Asteraceae</taxon>
        <taxon>Asteroideae</taxon>
        <taxon>Anthemideae</taxon>
        <taxon>Artemisiinae</taxon>
        <taxon>Artemisia</taxon>
    </lineage>
</organism>